<evidence type="ECO:0000313" key="6">
    <source>
        <dbReference type="Proteomes" id="UP001652740"/>
    </source>
</evidence>
<dbReference type="InterPro" id="IPR013083">
    <property type="entry name" value="Znf_RING/FYVE/PHD"/>
</dbReference>
<keyword evidence="2" id="KW-0863">Zinc-finger</keyword>
<keyword evidence="6" id="KW-1185">Reference proteome</keyword>
<dbReference type="GeneID" id="113514777"/>
<sequence length="359" mass="40545">MSQARIKLGCCDRSTSSTGTLNCQYCKLKYHLSCLNVNKVLKDISEEDRAKWMCPGCSSKLPKLDNTNTPIRSISLAQQGCESTLNINTRRGGQVVPSSTSGVAIDNIRQAVREELSDILEQFKINLIQQFDFKIKELLDSFNLISDSLTEIQNQQEIINNDVKVNSTRISELESENTILKNTICDLNSRIIRIEQHSRASNLEIQNIPEYKSENLFTVVKQIANITNCKVNDSDILLCTRVAKLNSKSPRPRSVILKFASPRLRDNFLAASINFNKKAKNVNDKLNTSHIGISGDRKPIFVVEHLSPTQKAIHAAARSKAKELNYRFVWVKGGRVFMRKTETSEYIVIKNIDDLSQLN</sequence>
<evidence type="ECO:0000259" key="5">
    <source>
        <dbReference type="Pfam" id="PF25298"/>
    </source>
</evidence>
<gene>
    <name evidence="7" type="primary">LOC113514777</name>
</gene>
<evidence type="ECO:0000256" key="2">
    <source>
        <dbReference type="ARBA" id="ARBA00022771"/>
    </source>
</evidence>
<accession>A0ABM3N217</accession>
<dbReference type="SUPFAM" id="SSF57903">
    <property type="entry name" value="FYVE/PHD zinc finger"/>
    <property type="match status" value="1"/>
</dbReference>
<evidence type="ECO:0000259" key="4">
    <source>
        <dbReference type="Pfam" id="PF00628"/>
    </source>
</evidence>
<evidence type="ECO:0000313" key="7">
    <source>
        <dbReference type="RefSeq" id="XP_052757632.1"/>
    </source>
</evidence>
<reference evidence="7" key="1">
    <citation type="submission" date="2025-08" db="UniProtKB">
        <authorList>
            <consortium name="RefSeq"/>
        </authorList>
    </citation>
    <scope>IDENTIFICATION</scope>
    <source>
        <tissue evidence="7">Whole larvae</tissue>
    </source>
</reference>
<name>A0ABM3N217_GALME</name>
<evidence type="ECO:0000256" key="3">
    <source>
        <dbReference type="ARBA" id="ARBA00022833"/>
    </source>
</evidence>
<dbReference type="InterPro" id="IPR057251">
    <property type="entry name" value="FP_C"/>
</dbReference>
<dbReference type="InterPro" id="IPR011011">
    <property type="entry name" value="Znf_FYVE_PHD"/>
</dbReference>
<dbReference type="RefSeq" id="XP_052757632.1">
    <property type="nucleotide sequence ID" value="XM_052901672.1"/>
</dbReference>
<protein>
    <submittedName>
        <fullName evidence="7">Uncharacterized protein LOC113514777</fullName>
    </submittedName>
</protein>
<dbReference type="InterPro" id="IPR019787">
    <property type="entry name" value="Znf_PHD-finger"/>
</dbReference>
<feature type="domain" description="FP protein C-terminal" evidence="5">
    <location>
        <begin position="308"/>
        <end position="358"/>
    </location>
</feature>
<dbReference type="Pfam" id="PF00628">
    <property type="entry name" value="PHD"/>
    <property type="match status" value="1"/>
</dbReference>
<dbReference type="Gene3D" id="3.30.40.10">
    <property type="entry name" value="Zinc/RING finger domain, C3HC4 (zinc finger)"/>
    <property type="match status" value="1"/>
</dbReference>
<dbReference type="PANTHER" id="PTHR11505">
    <property type="entry name" value="L1 TRANSPOSABLE ELEMENT-RELATED"/>
    <property type="match status" value="1"/>
</dbReference>
<keyword evidence="1" id="KW-0479">Metal-binding</keyword>
<dbReference type="Proteomes" id="UP001652740">
    <property type="component" value="Unplaced"/>
</dbReference>
<organism evidence="6 7">
    <name type="scientific">Galleria mellonella</name>
    <name type="common">Greater wax moth</name>
    <dbReference type="NCBI Taxonomy" id="7137"/>
    <lineage>
        <taxon>Eukaryota</taxon>
        <taxon>Metazoa</taxon>
        <taxon>Ecdysozoa</taxon>
        <taxon>Arthropoda</taxon>
        <taxon>Hexapoda</taxon>
        <taxon>Insecta</taxon>
        <taxon>Pterygota</taxon>
        <taxon>Neoptera</taxon>
        <taxon>Endopterygota</taxon>
        <taxon>Lepidoptera</taxon>
        <taxon>Glossata</taxon>
        <taxon>Ditrysia</taxon>
        <taxon>Pyraloidea</taxon>
        <taxon>Pyralidae</taxon>
        <taxon>Galleriinae</taxon>
        <taxon>Galleria</taxon>
    </lineage>
</organism>
<keyword evidence="3" id="KW-0862">Zinc</keyword>
<evidence type="ECO:0000256" key="1">
    <source>
        <dbReference type="ARBA" id="ARBA00022723"/>
    </source>
</evidence>
<dbReference type="InterPro" id="IPR004244">
    <property type="entry name" value="Transposase_22"/>
</dbReference>
<proteinExistence type="predicted"/>
<dbReference type="Pfam" id="PF25298">
    <property type="entry name" value="Baculo_FP_2nd"/>
    <property type="match status" value="1"/>
</dbReference>
<feature type="domain" description="PHD-type" evidence="4">
    <location>
        <begin position="10"/>
        <end position="57"/>
    </location>
</feature>